<evidence type="ECO:0000313" key="2">
    <source>
        <dbReference type="Proteomes" id="UP000054279"/>
    </source>
</evidence>
<protein>
    <recommendedName>
        <fullName evidence="3">BTB domain-containing protein</fullName>
    </recommendedName>
</protein>
<dbReference type="AlphaFoldDB" id="A0A0C9UDL9"/>
<dbReference type="OrthoDB" id="3204157at2759"/>
<keyword evidence="2" id="KW-1185">Reference proteome</keyword>
<reference evidence="1 2" key="1">
    <citation type="submission" date="2014-06" db="EMBL/GenBank/DDBJ databases">
        <title>Evolutionary Origins and Diversification of the Mycorrhizal Mutualists.</title>
        <authorList>
            <consortium name="DOE Joint Genome Institute"/>
            <consortium name="Mycorrhizal Genomics Consortium"/>
            <person name="Kohler A."/>
            <person name="Kuo A."/>
            <person name="Nagy L.G."/>
            <person name="Floudas D."/>
            <person name="Copeland A."/>
            <person name="Barry K.W."/>
            <person name="Cichocki N."/>
            <person name="Veneault-Fourrey C."/>
            <person name="LaButti K."/>
            <person name="Lindquist E.A."/>
            <person name="Lipzen A."/>
            <person name="Lundell T."/>
            <person name="Morin E."/>
            <person name="Murat C."/>
            <person name="Riley R."/>
            <person name="Ohm R."/>
            <person name="Sun H."/>
            <person name="Tunlid A."/>
            <person name="Henrissat B."/>
            <person name="Grigoriev I.V."/>
            <person name="Hibbett D.S."/>
            <person name="Martin F."/>
        </authorList>
    </citation>
    <scope>NUCLEOTIDE SEQUENCE [LARGE SCALE GENOMIC DNA]</scope>
    <source>
        <strain evidence="1 2">SS14</strain>
    </source>
</reference>
<organism evidence="1 2">
    <name type="scientific">Sphaerobolus stellatus (strain SS14)</name>
    <dbReference type="NCBI Taxonomy" id="990650"/>
    <lineage>
        <taxon>Eukaryota</taxon>
        <taxon>Fungi</taxon>
        <taxon>Dikarya</taxon>
        <taxon>Basidiomycota</taxon>
        <taxon>Agaricomycotina</taxon>
        <taxon>Agaricomycetes</taxon>
        <taxon>Phallomycetidae</taxon>
        <taxon>Geastrales</taxon>
        <taxon>Sphaerobolaceae</taxon>
        <taxon>Sphaerobolus</taxon>
    </lineage>
</organism>
<dbReference type="HOGENOM" id="CLU_033082_0_0_1"/>
<name>A0A0C9UDL9_SPHS4</name>
<dbReference type="Proteomes" id="UP000054279">
    <property type="component" value="Unassembled WGS sequence"/>
</dbReference>
<dbReference type="EMBL" id="KN837221">
    <property type="protein sequence ID" value="KIJ32804.1"/>
    <property type="molecule type" value="Genomic_DNA"/>
</dbReference>
<accession>A0A0C9UDL9</accession>
<proteinExistence type="predicted"/>
<gene>
    <name evidence="1" type="ORF">M422DRAFT_35692</name>
</gene>
<sequence>MCKSNVIGETDNQSHSREIRRVKHLDLYFTDGTIVLMAGTMIFRVYYGQLCQESEVFRNMMEDAEHIPKDGETYDGCPLVQLTDDPEMLGYFLKALSGKIHLLDPDDLASDESIVAALGVLRLSHKYMASRQRKKAIKWFESIIPQNSKEAIDMDSVGRLEPWKEFIQYRLLSTIRKPIPNIIGIFQECGLHRFLPWTLYMISVYGGTLCLPERLMKIEQDPFPFSNEAMLGLIQGRQHLEKLYRKNIWKIIQIRHGFCRDATCNEMCRLALLEHLTQTSNLMWLQPSRIPLQKVLKSNCNSVLFNSLEDTLLVERRLPCTLCGKLWLVESERLMQEAWVGLPKIFGLPSWEELKNEE</sequence>
<evidence type="ECO:0000313" key="1">
    <source>
        <dbReference type="EMBL" id="KIJ32804.1"/>
    </source>
</evidence>
<evidence type="ECO:0008006" key="3">
    <source>
        <dbReference type="Google" id="ProtNLM"/>
    </source>
</evidence>